<dbReference type="PANTHER" id="PTHR48081">
    <property type="entry name" value="AB HYDROLASE SUPERFAMILY PROTEIN C4A8.06C"/>
    <property type="match status" value="1"/>
</dbReference>
<feature type="domain" description="Dienelactone hydrolase" evidence="2">
    <location>
        <begin position="90"/>
        <end position="232"/>
    </location>
</feature>
<name>A0ABY4D8G1_9SPIR</name>
<dbReference type="InterPro" id="IPR050300">
    <property type="entry name" value="GDXG_lipolytic_enzyme"/>
</dbReference>
<dbReference type="InterPro" id="IPR029058">
    <property type="entry name" value="AB_hydrolase_fold"/>
</dbReference>
<evidence type="ECO:0000313" key="3">
    <source>
        <dbReference type="EMBL" id="UOM50583.1"/>
    </source>
</evidence>
<evidence type="ECO:0000259" key="2">
    <source>
        <dbReference type="Pfam" id="PF01738"/>
    </source>
</evidence>
<gene>
    <name evidence="3" type="ORF">MUG09_13550</name>
</gene>
<dbReference type="RefSeq" id="WP_244771971.1">
    <property type="nucleotide sequence ID" value="NZ_CP094929.1"/>
</dbReference>
<dbReference type="GO" id="GO:0016787">
    <property type="term" value="F:hydrolase activity"/>
    <property type="evidence" value="ECO:0007669"/>
    <property type="project" value="UniProtKB-KW"/>
</dbReference>
<dbReference type="Proteomes" id="UP000829708">
    <property type="component" value="Chromosome"/>
</dbReference>
<organism evidence="3 4">
    <name type="scientific">Sphaerochaeta associata</name>
    <dbReference type="NCBI Taxonomy" id="1129264"/>
    <lineage>
        <taxon>Bacteria</taxon>
        <taxon>Pseudomonadati</taxon>
        <taxon>Spirochaetota</taxon>
        <taxon>Spirochaetia</taxon>
        <taxon>Spirochaetales</taxon>
        <taxon>Sphaerochaetaceae</taxon>
        <taxon>Sphaerochaeta</taxon>
    </lineage>
</organism>
<dbReference type="SUPFAM" id="SSF53474">
    <property type="entry name" value="alpha/beta-Hydrolases"/>
    <property type="match status" value="1"/>
</dbReference>
<keyword evidence="4" id="KW-1185">Reference proteome</keyword>
<dbReference type="InterPro" id="IPR002925">
    <property type="entry name" value="Dienelactn_hydro"/>
</dbReference>
<dbReference type="Pfam" id="PF01738">
    <property type="entry name" value="DLH"/>
    <property type="match status" value="1"/>
</dbReference>
<accession>A0ABY4D8G1</accession>
<dbReference type="Gene3D" id="3.40.50.1820">
    <property type="entry name" value="alpha/beta hydrolase"/>
    <property type="match status" value="1"/>
</dbReference>
<evidence type="ECO:0000313" key="4">
    <source>
        <dbReference type="Proteomes" id="UP000829708"/>
    </source>
</evidence>
<sequence length="245" mass="26652">MKQYSCPFSEATLAVQPAEQPKAVVLICPGGAYQWLSPREMWPVGNAFLAQDYGAAVLSYTVGTDLGTLPLREAGWAVGVLRQAFPYLPVYIVGFSAGGHLAASLAVHAHRMNLEKVDAAVLCYPVISAGRYAHVQSIGNLGKGPCEDFFSLERWVDKDTPPVFLWHTASDEAVPVHNSLLFAQALLDAGAVCALHIYPHGVHGLSLATKEVEEPEKMRYADEQVASWFSQCLLWLASLKLGSRK</sequence>
<protein>
    <submittedName>
        <fullName evidence="3">Alpha/beta hydrolase</fullName>
    </submittedName>
</protein>
<dbReference type="PANTHER" id="PTHR48081:SF6">
    <property type="entry name" value="PEPTIDASE S9 PROLYL OLIGOPEPTIDASE CATALYTIC DOMAIN-CONTAINING PROTEIN"/>
    <property type="match status" value="1"/>
</dbReference>
<keyword evidence="1 3" id="KW-0378">Hydrolase</keyword>
<evidence type="ECO:0000256" key="1">
    <source>
        <dbReference type="ARBA" id="ARBA00022801"/>
    </source>
</evidence>
<reference evidence="4" key="1">
    <citation type="journal article" date="2024" name="J Bioinform Genom">
        <title>Complete genome sequence of the type strain bacterium Sphaerochaeta associata GLS2t (VKM B-2742)t.</title>
        <authorList>
            <person name="Troshina O.Y."/>
            <person name="Tepeeva A.N."/>
            <person name="Arzamasceva V.O."/>
            <person name="Whitman W.B."/>
            <person name="Varghese N."/>
            <person name="Shapiro N."/>
            <person name="Woyke T."/>
            <person name="Kripides N.C."/>
            <person name="Vasilenko O.V."/>
        </authorList>
    </citation>
    <scope>NUCLEOTIDE SEQUENCE [LARGE SCALE GENOMIC DNA]</scope>
    <source>
        <strain evidence="4">GLS2T</strain>
    </source>
</reference>
<dbReference type="EMBL" id="CP094929">
    <property type="protein sequence ID" value="UOM50583.1"/>
    <property type="molecule type" value="Genomic_DNA"/>
</dbReference>
<proteinExistence type="predicted"/>